<evidence type="ECO:0000313" key="1">
    <source>
        <dbReference type="EMBL" id="KAH3804566.1"/>
    </source>
</evidence>
<name>A0A9D4FWW1_DREPO</name>
<organism evidence="1 2">
    <name type="scientific">Dreissena polymorpha</name>
    <name type="common">Zebra mussel</name>
    <name type="synonym">Mytilus polymorpha</name>
    <dbReference type="NCBI Taxonomy" id="45954"/>
    <lineage>
        <taxon>Eukaryota</taxon>
        <taxon>Metazoa</taxon>
        <taxon>Spiralia</taxon>
        <taxon>Lophotrochozoa</taxon>
        <taxon>Mollusca</taxon>
        <taxon>Bivalvia</taxon>
        <taxon>Autobranchia</taxon>
        <taxon>Heteroconchia</taxon>
        <taxon>Euheterodonta</taxon>
        <taxon>Imparidentia</taxon>
        <taxon>Neoheterodontei</taxon>
        <taxon>Myida</taxon>
        <taxon>Dreissenoidea</taxon>
        <taxon>Dreissenidae</taxon>
        <taxon>Dreissena</taxon>
    </lineage>
</organism>
<dbReference type="Proteomes" id="UP000828390">
    <property type="component" value="Unassembled WGS sequence"/>
</dbReference>
<dbReference type="EMBL" id="JAIWYP010000006">
    <property type="protein sequence ID" value="KAH3804566.1"/>
    <property type="molecule type" value="Genomic_DNA"/>
</dbReference>
<sequence>MPMAVENMVATCSPTKDLTSVAQDTSVVGDCSSTLEVSAHSALQTEKSPLSEGGCGSFEDRSHQVQWADAHIMTYSLRDVLKPIRMVQVENLEHPVGILKRRFPL</sequence>
<gene>
    <name evidence="1" type="ORF">DPMN_132853</name>
</gene>
<proteinExistence type="predicted"/>
<comment type="caution">
    <text evidence="1">The sequence shown here is derived from an EMBL/GenBank/DDBJ whole genome shotgun (WGS) entry which is preliminary data.</text>
</comment>
<dbReference type="AlphaFoldDB" id="A0A9D4FWW1"/>
<accession>A0A9D4FWW1</accession>
<protein>
    <submittedName>
        <fullName evidence="1">Uncharacterized protein</fullName>
    </submittedName>
</protein>
<reference evidence="1" key="2">
    <citation type="submission" date="2020-11" db="EMBL/GenBank/DDBJ databases">
        <authorList>
            <person name="McCartney M.A."/>
            <person name="Auch B."/>
            <person name="Kono T."/>
            <person name="Mallez S."/>
            <person name="Becker A."/>
            <person name="Gohl D.M."/>
            <person name="Silverstein K.A.T."/>
            <person name="Koren S."/>
            <person name="Bechman K.B."/>
            <person name="Herman A."/>
            <person name="Abrahante J.E."/>
            <person name="Garbe J."/>
        </authorList>
    </citation>
    <scope>NUCLEOTIDE SEQUENCE</scope>
    <source>
        <strain evidence="1">Duluth1</strain>
        <tissue evidence="1">Whole animal</tissue>
    </source>
</reference>
<reference evidence="1" key="1">
    <citation type="journal article" date="2019" name="bioRxiv">
        <title>The Genome of the Zebra Mussel, Dreissena polymorpha: A Resource for Invasive Species Research.</title>
        <authorList>
            <person name="McCartney M.A."/>
            <person name="Auch B."/>
            <person name="Kono T."/>
            <person name="Mallez S."/>
            <person name="Zhang Y."/>
            <person name="Obille A."/>
            <person name="Becker A."/>
            <person name="Abrahante J.E."/>
            <person name="Garbe J."/>
            <person name="Badalamenti J.P."/>
            <person name="Herman A."/>
            <person name="Mangelson H."/>
            <person name="Liachko I."/>
            <person name="Sullivan S."/>
            <person name="Sone E.D."/>
            <person name="Koren S."/>
            <person name="Silverstein K.A.T."/>
            <person name="Beckman K.B."/>
            <person name="Gohl D.M."/>
        </authorList>
    </citation>
    <scope>NUCLEOTIDE SEQUENCE</scope>
    <source>
        <strain evidence="1">Duluth1</strain>
        <tissue evidence="1">Whole animal</tissue>
    </source>
</reference>
<evidence type="ECO:0000313" key="2">
    <source>
        <dbReference type="Proteomes" id="UP000828390"/>
    </source>
</evidence>
<keyword evidence="2" id="KW-1185">Reference proteome</keyword>